<evidence type="ECO:0000256" key="2">
    <source>
        <dbReference type="ARBA" id="ARBA00022980"/>
    </source>
</evidence>
<dbReference type="AlphaFoldDB" id="A0A0X8VDN3"/>
<evidence type="ECO:0000256" key="5">
    <source>
        <dbReference type="HAMAP-Rule" id="MF_00373"/>
    </source>
</evidence>
<comment type="similarity">
    <text evidence="1 5">Belongs to the bacterial ribosomal protein bL28 family.</text>
</comment>
<dbReference type="EMBL" id="CP014223">
    <property type="protein sequence ID" value="AMJ41845.1"/>
    <property type="molecule type" value="Genomic_DNA"/>
</dbReference>
<dbReference type="PANTHER" id="PTHR39080">
    <property type="entry name" value="50S RIBOSOMAL PROTEIN L28"/>
    <property type="match status" value="1"/>
</dbReference>
<dbReference type="GO" id="GO:0005840">
    <property type="term" value="C:ribosome"/>
    <property type="evidence" value="ECO:0007669"/>
    <property type="project" value="UniProtKB-KW"/>
</dbReference>
<dbReference type="Proteomes" id="UP000184204">
    <property type="component" value="Unassembled WGS sequence"/>
</dbReference>
<proteinExistence type="inferred from homology"/>
<dbReference type="Gene3D" id="2.30.170.40">
    <property type="entry name" value="Ribosomal protein L28/L24"/>
    <property type="match status" value="1"/>
</dbReference>
<dbReference type="GO" id="GO:0006412">
    <property type="term" value="P:translation"/>
    <property type="evidence" value="ECO:0007669"/>
    <property type="project" value="UniProtKB-UniRule"/>
</dbReference>
<dbReference type="InterPro" id="IPR034704">
    <property type="entry name" value="Ribosomal_bL28/bL31-like_sf"/>
</dbReference>
<gene>
    <name evidence="5 6" type="primary">rpmB</name>
    <name evidence="6" type="ORF">CPRO_22780</name>
    <name evidence="7" type="ORF">SAMN02745151_02617</name>
</gene>
<evidence type="ECO:0000313" key="9">
    <source>
        <dbReference type="Proteomes" id="UP000184204"/>
    </source>
</evidence>
<dbReference type="HAMAP" id="MF_00373">
    <property type="entry name" value="Ribosomal_bL28"/>
    <property type="match status" value="1"/>
</dbReference>
<dbReference type="InterPro" id="IPR001383">
    <property type="entry name" value="Ribosomal_bL28_bact-type"/>
</dbReference>
<evidence type="ECO:0000256" key="3">
    <source>
        <dbReference type="ARBA" id="ARBA00023274"/>
    </source>
</evidence>
<dbReference type="GO" id="GO:0003735">
    <property type="term" value="F:structural constituent of ribosome"/>
    <property type="evidence" value="ECO:0007669"/>
    <property type="project" value="InterPro"/>
</dbReference>
<keyword evidence="3 5" id="KW-0687">Ribonucleoprotein</keyword>
<dbReference type="RefSeq" id="WP_066051717.1">
    <property type="nucleotide sequence ID" value="NZ_CP014223.1"/>
</dbReference>
<dbReference type="InterPro" id="IPR026569">
    <property type="entry name" value="Ribosomal_bL28"/>
</dbReference>
<dbReference type="Proteomes" id="UP000068026">
    <property type="component" value="Chromosome"/>
</dbReference>
<organism evidence="7 9">
    <name type="scientific">Anaerotignum propionicum DSM 1682</name>
    <dbReference type="NCBI Taxonomy" id="991789"/>
    <lineage>
        <taxon>Bacteria</taxon>
        <taxon>Bacillati</taxon>
        <taxon>Bacillota</taxon>
        <taxon>Clostridia</taxon>
        <taxon>Lachnospirales</taxon>
        <taxon>Anaerotignaceae</taxon>
        <taxon>Anaerotignum</taxon>
    </lineage>
</organism>
<dbReference type="InterPro" id="IPR050096">
    <property type="entry name" value="Bacterial_rp_bL28"/>
</dbReference>
<reference evidence="8" key="2">
    <citation type="submission" date="2016-01" db="EMBL/GenBank/DDBJ databases">
        <authorList>
            <person name="Poehlein A."/>
            <person name="Schlien K."/>
            <person name="Gottschalk G."/>
            <person name="Buckel W."/>
            <person name="Daniel R."/>
        </authorList>
    </citation>
    <scope>NUCLEOTIDE SEQUENCE [LARGE SCALE GENOMIC DNA]</scope>
    <source>
        <strain evidence="8">X2</strain>
    </source>
</reference>
<dbReference type="PANTHER" id="PTHR39080:SF1">
    <property type="entry name" value="LARGE RIBOSOMAL SUBUNIT PROTEIN BL28A"/>
    <property type="match status" value="1"/>
</dbReference>
<evidence type="ECO:0000313" key="7">
    <source>
        <dbReference type="EMBL" id="SHF04636.1"/>
    </source>
</evidence>
<keyword evidence="8" id="KW-1185">Reference proteome</keyword>
<keyword evidence="2 5" id="KW-0689">Ribosomal protein</keyword>
<dbReference type="NCBIfam" id="TIGR00009">
    <property type="entry name" value="L28"/>
    <property type="match status" value="1"/>
</dbReference>
<dbReference type="KEGG" id="cpro:CPRO_22780"/>
<reference evidence="9" key="3">
    <citation type="submission" date="2016-11" db="EMBL/GenBank/DDBJ databases">
        <authorList>
            <person name="Jaros S."/>
            <person name="Januszkiewicz K."/>
            <person name="Wedrychowicz H."/>
        </authorList>
    </citation>
    <scope>NUCLEOTIDE SEQUENCE [LARGE SCALE GENOMIC DNA]</scope>
    <source>
        <strain evidence="9">DSM 1682</strain>
    </source>
</reference>
<protein>
    <recommendedName>
        <fullName evidence="4 5">Large ribosomal subunit protein bL28</fullName>
    </recommendedName>
</protein>
<evidence type="ECO:0000256" key="1">
    <source>
        <dbReference type="ARBA" id="ARBA00008760"/>
    </source>
</evidence>
<dbReference type="GO" id="GO:1990904">
    <property type="term" value="C:ribonucleoprotein complex"/>
    <property type="evidence" value="ECO:0007669"/>
    <property type="project" value="UniProtKB-KW"/>
</dbReference>
<dbReference type="OrthoDB" id="9805609at2"/>
<name>A0A0X8VDN3_ANAPI</name>
<accession>A0A0X8VDN3</accession>
<evidence type="ECO:0000256" key="4">
    <source>
        <dbReference type="ARBA" id="ARBA00035174"/>
    </source>
</evidence>
<dbReference type="EMBL" id="FQUA01000014">
    <property type="protein sequence ID" value="SHF04636.1"/>
    <property type="molecule type" value="Genomic_DNA"/>
</dbReference>
<dbReference type="InterPro" id="IPR037147">
    <property type="entry name" value="Ribosomal_bL28_sf"/>
</dbReference>
<reference evidence="6 8" key="1">
    <citation type="journal article" date="2016" name="Genome Announc.">
        <title>Complete Genome Sequence of the Amino Acid-Fermenting Clostridium propionicum X2 (DSM 1682).</title>
        <authorList>
            <person name="Poehlein A."/>
            <person name="Schlien K."/>
            <person name="Chowdhury N.P."/>
            <person name="Gottschalk G."/>
            <person name="Buckel W."/>
            <person name="Daniel R."/>
        </authorList>
    </citation>
    <scope>NUCLEOTIDE SEQUENCE [LARGE SCALE GENOMIC DNA]</scope>
    <source>
        <strain evidence="6 8">X2</strain>
    </source>
</reference>
<dbReference type="SUPFAM" id="SSF143800">
    <property type="entry name" value="L28p-like"/>
    <property type="match status" value="1"/>
</dbReference>
<evidence type="ECO:0000313" key="8">
    <source>
        <dbReference type="Proteomes" id="UP000068026"/>
    </source>
</evidence>
<sequence>MAKCEICEKGQMKGHRISINRSQVSRRANRKWKPNVKKVKIVENNGNVKSIYVCTKCMRANKVTRAI</sequence>
<evidence type="ECO:0000313" key="6">
    <source>
        <dbReference type="EMBL" id="AMJ41845.1"/>
    </source>
</evidence>
<dbReference type="Pfam" id="PF00830">
    <property type="entry name" value="Ribosomal_L28"/>
    <property type="match status" value="1"/>
</dbReference>
<reference evidence="7" key="4">
    <citation type="submission" date="2016-11" db="EMBL/GenBank/DDBJ databases">
        <authorList>
            <person name="Varghese N."/>
            <person name="Submissions S."/>
        </authorList>
    </citation>
    <scope>NUCLEOTIDE SEQUENCE</scope>
    <source>
        <strain evidence="7">DSM 1682</strain>
    </source>
</reference>